<reference evidence="1" key="1">
    <citation type="journal article" date="2023" name="Mol. Biol. Evol.">
        <title>Third-Generation Sequencing Reveals the Adaptive Role of the Epigenome in Three Deep-Sea Polychaetes.</title>
        <authorList>
            <person name="Perez M."/>
            <person name="Aroh O."/>
            <person name="Sun Y."/>
            <person name="Lan Y."/>
            <person name="Juniper S.K."/>
            <person name="Young C.R."/>
            <person name="Angers B."/>
            <person name="Qian P.Y."/>
        </authorList>
    </citation>
    <scope>NUCLEOTIDE SEQUENCE</scope>
    <source>
        <strain evidence="1">R07B-5</strain>
    </source>
</reference>
<accession>A0AAD9K4Y9</accession>
<dbReference type="AlphaFoldDB" id="A0AAD9K4Y9"/>
<gene>
    <name evidence="1" type="ORF">NP493_1388g00026</name>
</gene>
<organism evidence="1 2">
    <name type="scientific">Ridgeia piscesae</name>
    <name type="common">Tubeworm</name>
    <dbReference type="NCBI Taxonomy" id="27915"/>
    <lineage>
        <taxon>Eukaryota</taxon>
        <taxon>Metazoa</taxon>
        <taxon>Spiralia</taxon>
        <taxon>Lophotrochozoa</taxon>
        <taxon>Annelida</taxon>
        <taxon>Polychaeta</taxon>
        <taxon>Sedentaria</taxon>
        <taxon>Canalipalpata</taxon>
        <taxon>Sabellida</taxon>
        <taxon>Siboglinidae</taxon>
        <taxon>Ridgeia</taxon>
    </lineage>
</organism>
<keyword evidence="2" id="KW-1185">Reference proteome</keyword>
<comment type="caution">
    <text evidence="1">The sequence shown here is derived from an EMBL/GenBank/DDBJ whole genome shotgun (WGS) entry which is preliminary data.</text>
</comment>
<dbReference type="EMBL" id="JAODUO010001385">
    <property type="protein sequence ID" value="KAK2165033.1"/>
    <property type="molecule type" value="Genomic_DNA"/>
</dbReference>
<proteinExistence type="predicted"/>
<name>A0AAD9K4Y9_RIDPI</name>
<evidence type="ECO:0000313" key="2">
    <source>
        <dbReference type="Proteomes" id="UP001209878"/>
    </source>
</evidence>
<dbReference type="PANTHER" id="PTHR15924">
    <property type="entry name" value="CLE"/>
    <property type="match status" value="1"/>
</dbReference>
<evidence type="ECO:0000313" key="1">
    <source>
        <dbReference type="EMBL" id="KAK2165033.1"/>
    </source>
</evidence>
<dbReference type="Proteomes" id="UP001209878">
    <property type="component" value="Unassembled WGS sequence"/>
</dbReference>
<sequence>MSCSVFHWLTVDSADFKVGVTSLAKLLQIPSHPDHLLLLKTISIVIKERLSSGAIEKAKVKQAKATSQGSKPSSVSIPLSKVTLGFSTDDEGTAEAAKILRLLHIHDLRELQDAVNQAIVAVQQITANPKTDTKLGKVGR</sequence>
<dbReference type="Pfam" id="PF10036">
    <property type="entry name" value="RLL"/>
    <property type="match status" value="1"/>
</dbReference>
<protein>
    <submittedName>
        <fullName evidence="1">Uncharacterized protein</fullName>
    </submittedName>
</protein>
<dbReference type="InterPro" id="IPR019265">
    <property type="entry name" value="RTRAF"/>
</dbReference>